<name>A0A6P1CBK6_RHITR</name>
<comment type="caution">
    <text evidence="3">The sequence shown here is derived from an EMBL/GenBank/DDBJ whole genome shotgun (WGS) entry which is preliminary data.</text>
</comment>
<evidence type="ECO:0000313" key="2">
    <source>
        <dbReference type="EMBL" id="MBB6495466.1"/>
    </source>
</evidence>
<dbReference type="Proteomes" id="UP000526625">
    <property type="component" value="Unassembled WGS sequence"/>
</dbReference>
<evidence type="ECO:0000313" key="4">
    <source>
        <dbReference type="Proteomes" id="UP000471190"/>
    </source>
</evidence>
<reference evidence="2 5" key="2">
    <citation type="submission" date="2020-08" db="EMBL/GenBank/DDBJ databases">
        <title>Genomic Encyclopedia of Type Strains, Phase IV (KMG-V): Genome sequencing to study the core and pangenomes of soil and plant-associated prokaryotes.</title>
        <authorList>
            <person name="Whitman W."/>
        </authorList>
    </citation>
    <scope>NUCLEOTIDE SEQUENCE [LARGE SCALE GENOMIC DNA]</scope>
    <source>
        <strain evidence="2 5">SEMIA 4059</strain>
    </source>
</reference>
<reference evidence="3 4" key="1">
    <citation type="submission" date="2020-02" db="EMBL/GenBank/DDBJ databases">
        <title>Draft genome sequence of Rhizobium tropici.</title>
        <authorList>
            <person name="Khayi S."/>
            <person name="Jemo M."/>
        </authorList>
    </citation>
    <scope>NUCLEOTIDE SEQUENCE [LARGE SCALE GENOMIC DNA]</scope>
    <source>
        <strain evidence="3 4">A12</strain>
    </source>
</reference>
<dbReference type="RefSeq" id="WP_015340488.1">
    <property type="nucleotide sequence ID" value="NZ_JAADZA010000045.1"/>
</dbReference>
<dbReference type="Proteomes" id="UP000471190">
    <property type="component" value="Unassembled WGS sequence"/>
</dbReference>
<dbReference type="InterPro" id="IPR025375">
    <property type="entry name" value="DUF4365"/>
</dbReference>
<sequence>MTTSDNTGEKGVNAVARCFLDMGWIFRRQHESDFGIDAQVEVVGDGRPTGQLIALQIKSGSSYFRKKGENIVFPLKPRHLSYWLGHSLPVFIVLHNPKSGLILFSRISKSLLTIGENGNASIELTPHQRLTPDHAAHVLEQLGPMEPEALRRARFGADLSTMRVVDASDPVFVKVEEWPNKHLRFRKATFHVESPLDEAFDEFEFRIAAAVSDEVFEWLFPWLSYDEIETEELWAGEVVVHTFEVQLNELGKAFVRLEEYFVDGQ</sequence>
<feature type="domain" description="DUF4365" evidence="1">
    <location>
        <begin position="9"/>
        <end position="140"/>
    </location>
</feature>
<proteinExistence type="predicted"/>
<evidence type="ECO:0000259" key="1">
    <source>
        <dbReference type="Pfam" id="PF14280"/>
    </source>
</evidence>
<evidence type="ECO:0000313" key="3">
    <source>
        <dbReference type="EMBL" id="NEV14490.1"/>
    </source>
</evidence>
<dbReference type="Pfam" id="PF14280">
    <property type="entry name" value="DUF4365"/>
    <property type="match status" value="1"/>
</dbReference>
<keyword evidence="5" id="KW-1185">Reference proteome</keyword>
<organism evidence="3 4">
    <name type="scientific">Rhizobium tropici</name>
    <dbReference type="NCBI Taxonomy" id="398"/>
    <lineage>
        <taxon>Bacteria</taxon>
        <taxon>Pseudomonadati</taxon>
        <taxon>Pseudomonadota</taxon>
        <taxon>Alphaproteobacteria</taxon>
        <taxon>Hyphomicrobiales</taxon>
        <taxon>Rhizobiaceae</taxon>
        <taxon>Rhizobium/Agrobacterium group</taxon>
        <taxon>Rhizobium</taxon>
    </lineage>
</organism>
<evidence type="ECO:0000313" key="5">
    <source>
        <dbReference type="Proteomes" id="UP000526625"/>
    </source>
</evidence>
<protein>
    <submittedName>
        <fullName evidence="3">DUF4365 domain-containing protein</fullName>
    </submittedName>
</protein>
<dbReference type="EMBL" id="JACHBF010000030">
    <property type="protein sequence ID" value="MBB6495466.1"/>
    <property type="molecule type" value="Genomic_DNA"/>
</dbReference>
<accession>A0A6P1CBK6</accession>
<gene>
    <name evidence="2" type="ORF">GGD45_005931</name>
    <name evidence="3" type="ORF">GXW80_26270</name>
</gene>
<dbReference type="EMBL" id="JAADZA010000045">
    <property type="protein sequence ID" value="NEV14490.1"/>
    <property type="molecule type" value="Genomic_DNA"/>
</dbReference>
<dbReference type="AlphaFoldDB" id="A0A6P1CBK6"/>